<gene>
    <name evidence="10" type="ORF">OBE_00400</name>
</gene>
<evidence type="ECO:0000256" key="9">
    <source>
        <dbReference type="SAM" id="Phobius"/>
    </source>
</evidence>
<dbReference type="PANTHER" id="PTHR32024">
    <property type="entry name" value="TRK SYSTEM POTASSIUM UPTAKE PROTEIN TRKG-RELATED"/>
    <property type="match status" value="1"/>
</dbReference>
<evidence type="ECO:0000256" key="6">
    <source>
        <dbReference type="ARBA" id="ARBA00022989"/>
    </source>
</evidence>
<evidence type="ECO:0000256" key="4">
    <source>
        <dbReference type="ARBA" id="ARBA00022475"/>
    </source>
</evidence>
<dbReference type="GO" id="GO:0005886">
    <property type="term" value="C:plasma membrane"/>
    <property type="evidence" value="ECO:0007669"/>
    <property type="project" value="UniProtKB-SubCell"/>
</dbReference>
<comment type="similarity">
    <text evidence="2">Belongs to the TrkH potassium transport family.</text>
</comment>
<proteinExistence type="inferred from homology"/>
<dbReference type="InterPro" id="IPR003445">
    <property type="entry name" value="Cat_transpt"/>
</dbReference>
<accession>K1UBE9</accession>
<keyword evidence="3" id="KW-0813">Transport</keyword>
<evidence type="ECO:0000256" key="2">
    <source>
        <dbReference type="ARBA" id="ARBA00009137"/>
    </source>
</evidence>
<keyword evidence="5 9" id="KW-0812">Transmembrane</keyword>
<reference evidence="10" key="1">
    <citation type="journal article" date="2013" name="Environ. Microbiol.">
        <title>Microbiota from the distal guts of lean and obese adolescents exhibit partial functional redundancy besides clear differences in community structure.</title>
        <authorList>
            <person name="Ferrer M."/>
            <person name="Ruiz A."/>
            <person name="Lanza F."/>
            <person name="Haange S.B."/>
            <person name="Oberbach A."/>
            <person name="Till H."/>
            <person name="Bargiela R."/>
            <person name="Campoy C."/>
            <person name="Segura M.T."/>
            <person name="Richter M."/>
            <person name="von Bergen M."/>
            <person name="Seifert J."/>
            <person name="Suarez A."/>
        </authorList>
    </citation>
    <scope>NUCLEOTIDE SEQUENCE</scope>
</reference>
<evidence type="ECO:0000256" key="1">
    <source>
        <dbReference type="ARBA" id="ARBA00004651"/>
    </source>
</evidence>
<feature type="transmembrane region" description="Helical" evidence="9">
    <location>
        <begin position="57"/>
        <end position="78"/>
    </location>
</feature>
<dbReference type="PANTHER" id="PTHR32024:SF2">
    <property type="entry name" value="TRK SYSTEM POTASSIUM UPTAKE PROTEIN TRKG-RELATED"/>
    <property type="match status" value="1"/>
</dbReference>
<comment type="subcellular location">
    <subcellularLocation>
        <location evidence="1">Cell membrane</location>
        <topology evidence="1">Multi-pass membrane protein</topology>
    </subcellularLocation>
</comment>
<dbReference type="GO" id="GO:0008324">
    <property type="term" value="F:monoatomic cation transmembrane transporter activity"/>
    <property type="evidence" value="ECO:0007669"/>
    <property type="project" value="InterPro"/>
</dbReference>
<evidence type="ECO:0000256" key="7">
    <source>
        <dbReference type="ARBA" id="ARBA00023065"/>
    </source>
</evidence>
<sequence>MLFIAGFMLLSAGISCLNGVDSAFYPLLLSALLTTLLGAFPLIFVGKRDQITNKEGFCIVVGSWLLSCVVGMFPYLIWGGEFSLVNAWFESVSGFTTTGASVLTDVEALPRGLQFWRFSTTWIGGMGVVMFALVVLPTMGRSKMTLSNVELSSLAKDNYRYRTQV</sequence>
<evidence type="ECO:0000256" key="3">
    <source>
        <dbReference type="ARBA" id="ARBA00022448"/>
    </source>
</evidence>
<feature type="transmembrane region" description="Helical" evidence="9">
    <location>
        <begin position="23"/>
        <end position="45"/>
    </location>
</feature>
<protein>
    <submittedName>
        <fullName evidence="10">Trk system K+ uptake protein TrkH</fullName>
    </submittedName>
</protein>
<feature type="non-terminal residue" evidence="10">
    <location>
        <position position="165"/>
    </location>
</feature>
<keyword evidence="6 9" id="KW-1133">Transmembrane helix</keyword>
<keyword evidence="7" id="KW-0406">Ion transport</keyword>
<dbReference type="AlphaFoldDB" id="K1UBE9"/>
<keyword evidence="4" id="KW-1003">Cell membrane</keyword>
<dbReference type="Pfam" id="PF02386">
    <property type="entry name" value="TrkH"/>
    <property type="match status" value="1"/>
</dbReference>
<name>K1UBE9_9ZZZZ</name>
<comment type="caution">
    <text evidence="10">The sequence shown here is derived from an EMBL/GenBank/DDBJ whole genome shotgun (WGS) entry which is preliminary data.</text>
</comment>
<evidence type="ECO:0000313" key="10">
    <source>
        <dbReference type="EMBL" id="EKC77359.1"/>
    </source>
</evidence>
<evidence type="ECO:0000256" key="8">
    <source>
        <dbReference type="ARBA" id="ARBA00023136"/>
    </source>
</evidence>
<evidence type="ECO:0000256" key="5">
    <source>
        <dbReference type="ARBA" id="ARBA00022692"/>
    </source>
</evidence>
<organism evidence="10">
    <name type="scientific">human gut metagenome</name>
    <dbReference type="NCBI Taxonomy" id="408170"/>
    <lineage>
        <taxon>unclassified sequences</taxon>
        <taxon>metagenomes</taxon>
        <taxon>organismal metagenomes</taxon>
    </lineage>
</organism>
<keyword evidence="8 9" id="KW-0472">Membrane</keyword>
<feature type="transmembrane region" description="Helical" evidence="9">
    <location>
        <begin position="115"/>
        <end position="136"/>
    </location>
</feature>
<dbReference type="GO" id="GO:0030001">
    <property type="term" value="P:metal ion transport"/>
    <property type="evidence" value="ECO:0007669"/>
    <property type="project" value="UniProtKB-ARBA"/>
</dbReference>
<dbReference type="EMBL" id="AJWZ01000270">
    <property type="protein sequence ID" value="EKC77359.1"/>
    <property type="molecule type" value="Genomic_DNA"/>
</dbReference>